<feature type="transmembrane region" description="Helical" evidence="10">
    <location>
        <begin position="470"/>
        <end position="493"/>
    </location>
</feature>
<dbReference type="InterPro" id="IPR023214">
    <property type="entry name" value="HAD_sf"/>
</dbReference>
<feature type="transmembrane region" description="Helical" evidence="10">
    <location>
        <begin position="1086"/>
        <end position="1109"/>
    </location>
</feature>
<keyword evidence="8 10" id="KW-1133">Transmembrane helix</keyword>
<dbReference type="EMBL" id="JAAPAO010000283">
    <property type="protein sequence ID" value="KAF4664620.1"/>
    <property type="molecule type" value="Genomic_DNA"/>
</dbReference>
<evidence type="ECO:0000256" key="2">
    <source>
        <dbReference type="ARBA" id="ARBA00022692"/>
    </source>
</evidence>
<keyword evidence="13" id="KW-1185">Reference proteome</keyword>
<organism evidence="12 13">
    <name type="scientific">Perkinsus chesapeaki</name>
    <name type="common">Clam parasite</name>
    <name type="synonym">Perkinsus andrewsi</name>
    <dbReference type="NCBI Taxonomy" id="330153"/>
    <lineage>
        <taxon>Eukaryota</taxon>
        <taxon>Sar</taxon>
        <taxon>Alveolata</taxon>
        <taxon>Perkinsozoa</taxon>
        <taxon>Perkinsea</taxon>
        <taxon>Perkinsida</taxon>
        <taxon>Perkinsidae</taxon>
        <taxon>Perkinsus</taxon>
    </lineage>
</organism>
<dbReference type="SUPFAM" id="SSF56784">
    <property type="entry name" value="HAD-like"/>
    <property type="match status" value="1"/>
</dbReference>
<keyword evidence="3" id="KW-0479">Metal-binding</keyword>
<keyword evidence="6" id="KW-0460">Magnesium</keyword>
<feature type="transmembrane region" description="Helical" evidence="10">
    <location>
        <begin position="20"/>
        <end position="39"/>
    </location>
</feature>
<dbReference type="SFLD" id="SFLDS00003">
    <property type="entry name" value="Haloacid_Dehalogenase"/>
    <property type="match status" value="1"/>
</dbReference>
<dbReference type="SUPFAM" id="SSF81660">
    <property type="entry name" value="Metal cation-transporting ATPase, ATP-binding domain N"/>
    <property type="match status" value="1"/>
</dbReference>
<evidence type="ECO:0000256" key="4">
    <source>
        <dbReference type="ARBA" id="ARBA00022741"/>
    </source>
</evidence>
<dbReference type="InterPro" id="IPR044492">
    <property type="entry name" value="P_typ_ATPase_HD_dom"/>
</dbReference>
<proteinExistence type="predicted"/>
<dbReference type="PANTHER" id="PTHR45630">
    <property type="entry name" value="CATION-TRANSPORTING ATPASE-RELATED"/>
    <property type="match status" value="1"/>
</dbReference>
<dbReference type="InterPro" id="IPR059000">
    <property type="entry name" value="ATPase_P-type_domA"/>
</dbReference>
<dbReference type="GO" id="GO:0140358">
    <property type="term" value="F:P-type transmembrane transporter activity"/>
    <property type="evidence" value="ECO:0007669"/>
    <property type="project" value="InterPro"/>
</dbReference>
<dbReference type="PROSITE" id="PS00154">
    <property type="entry name" value="ATPASE_E1_E2"/>
    <property type="match status" value="1"/>
</dbReference>
<dbReference type="InterPro" id="IPR018303">
    <property type="entry name" value="ATPase_P-typ_P_site"/>
</dbReference>
<feature type="domain" description="P-type ATPase A" evidence="11">
    <location>
        <begin position="313"/>
        <end position="418"/>
    </location>
</feature>
<dbReference type="PRINTS" id="PR00119">
    <property type="entry name" value="CATATPASE"/>
</dbReference>
<dbReference type="InterPro" id="IPR036412">
    <property type="entry name" value="HAD-like_sf"/>
</dbReference>
<evidence type="ECO:0000313" key="12">
    <source>
        <dbReference type="EMBL" id="KAF4664620.1"/>
    </source>
</evidence>
<feature type="transmembrane region" description="Helical" evidence="10">
    <location>
        <begin position="276"/>
        <end position="296"/>
    </location>
</feature>
<evidence type="ECO:0000256" key="10">
    <source>
        <dbReference type="SAM" id="Phobius"/>
    </source>
</evidence>
<dbReference type="SFLD" id="SFLDG00002">
    <property type="entry name" value="C1.7:_P-type_atpase_like"/>
    <property type="match status" value="1"/>
</dbReference>
<evidence type="ECO:0000256" key="6">
    <source>
        <dbReference type="ARBA" id="ARBA00022842"/>
    </source>
</evidence>
<keyword evidence="5" id="KW-0067">ATP-binding</keyword>
<dbReference type="OrthoDB" id="289856at2759"/>
<dbReference type="InterPro" id="IPR006544">
    <property type="entry name" value="P-type_TPase_V"/>
</dbReference>
<feature type="transmembrane region" description="Helical" evidence="10">
    <location>
        <begin position="499"/>
        <end position="527"/>
    </location>
</feature>
<feature type="transmembrane region" description="Helical" evidence="10">
    <location>
        <begin position="1246"/>
        <end position="1266"/>
    </location>
</feature>
<dbReference type="GO" id="GO:0046872">
    <property type="term" value="F:metal ion binding"/>
    <property type="evidence" value="ECO:0007669"/>
    <property type="project" value="UniProtKB-KW"/>
</dbReference>
<dbReference type="SUPFAM" id="SSF81653">
    <property type="entry name" value="Calcium ATPase, transduction domain A"/>
    <property type="match status" value="1"/>
</dbReference>
<evidence type="ECO:0000313" key="13">
    <source>
        <dbReference type="Proteomes" id="UP000591131"/>
    </source>
</evidence>
<dbReference type="Proteomes" id="UP000591131">
    <property type="component" value="Unassembled WGS sequence"/>
</dbReference>
<dbReference type="InterPro" id="IPR008250">
    <property type="entry name" value="ATPase_P-typ_transduc_dom_A_sf"/>
</dbReference>
<dbReference type="InterPro" id="IPR023299">
    <property type="entry name" value="ATPase_P-typ_cyto_dom_N"/>
</dbReference>
<comment type="caution">
    <text evidence="12">The sequence shown here is derived from an EMBL/GenBank/DDBJ whole genome shotgun (WGS) entry which is preliminary data.</text>
</comment>
<dbReference type="Gene3D" id="3.40.1110.10">
    <property type="entry name" value="Calcium-transporting ATPase, cytoplasmic domain N"/>
    <property type="match status" value="1"/>
</dbReference>
<keyword evidence="2 10" id="KW-0812">Transmembrane</keyword>
<evidence type="ECO:0000259" key="11">
    <source>
        <dbReference type="Pfam" id="PF00122"/>
    </source>
</evidence>
<evidence type="ECO:0000256" key="5">
    <source>
        <dbReference type="ARBA" id="ARBA00022840"/>
    </source>
</evidence>
<dbReference type="GO" id="GO:0019829">
    <property type="term" value="F:ATPase-coupled monoatomic cation transmembrane transporter activity"/>
    <property type="evidence" value="ECO:0007669"/>
    <property type="project" value="TreeGrafter"/>
</dbReference>
<evidence type="ECO:0000256" key="3">
    <source>
        <dbReference type="ARBA" id="ARBA00022723"/>
    </source>
</evidence>
<dbReference type="Gene3D" id="2.70.150.10">
    <property type="entry name" value="Calcium-transporting ATPase, cytoplasmic transduction domain A"/>
    <property type="match status" value="1"/>
</dbReference>
<feature type="transmembrane region" description="Helical" evidence="10">
    <location>
        <begin position="248"/>
        <end position="270"/>
    </location>
</feature>
<dbReference type="GO" id="GO:0016020">
    <property type="term" value="C:membrane"/>
    <property type="evidence" value="ECO:0007669"/>
    <property type="project" value="UniProtKB-SubCell"/>
</dbReference>
<evidence type="ECO:0000256" key="8">
    <source>
        <dbReference type="ARBA" id="ARBA00022989"/>
    </source>
</evidence>
<reference evidence="12 13" key="1">
    <citation type="submission" date="2020-04" db="EMBL/GenBank/DDBJ databases">
        <title>Perkinsus chesapeaki whole genome sequence.</title>
        <authorList>
            <person name="Bogema D.R."/>
        </authorList>
    </citation>
    <scope>NUCLEOTIDE SEQUENCE [LARGE SCALE GENOMIC DNA]</scope>
    <source>
        <strain evidence="12">ATCC PRA-425</strain>
    </source>
</reference>
<comment type="subcellular location">
    <subcellularLocation>
        <location evidence="1">Membrane</location>
        <topology evidence="1">Multi-pass membrane protein</topology>
    </subcellularLocation>
</comment>
<gene>
    <name evidence="12" type="ORF">FOL47_005043</name>
</gene>
<sequence length="1299" mass="143455">MAEEQQQEMVDVPLYAPFYLLNYGLFILIILFHLAKALLNKRVKPSKGHTATVEAEGITELGYRRTVLGTALEVLTVAWMLWMETGMLLLAIGNYYGFWPFGNVTASWDSYTAGFLIAWATSTCLLMLSIRFSKLLSLLYLEPCELRDADYVMMRSHNTDECGTVISHVELCKVQTTARRDVRWVAYQLSRYSWVEEVALFTSVSIFNPAGPTSKEVFAGRLGRTSAEADDFLAVDGKNEIDVPVSPFLTALGNELFNYFYVYQLAAAWLPIFWEYITYGVVLLILSLGSAVAKVFTERRQRFELREMARVTGTVWVKRDGDWRRLTSDLLVQGDLIALMDDDADDSDEVGQLSVDAMIISGSAVCDESLLTGETMPIQKFEVSSPEDEPDVMNVPRDPRTENKKHYVFAGTKLLSASGAPEAELPRDPDSGGKGCLLIVTHRASDSLRGRLLRTLLFGAPVAATWIREIWTVLGILFVLGIIDFIILNAKYAFNLGSILNACTAVIGMISPLLSIAILGGQLASAARLRASSRKTRRLPLVWRCRSKKIETEEAFKSCDDEIEGDVGGNLRVYCRDVARLTLTGRVTQMCFDKTGTLTKTGLDFLGVCQFEELDSSAVRSRLVYFGRRNQKEPISGTIAAGLALTHTVSVLSSGELVGSQVELRMIEAAKALGWEYGDDLKTVREPNNGPRWRVEKQYTFDHHSMTMSAVVTDESRGESYVFCKGSHEAILERCISTSDEMRDKAVMMAEKYASEGCYVLAIASRSVTAAEGATLPRHELEDDLELLGLLLFRNEVKPDSARYIDVLKTGGVDSVMITGDSVYNGAAVARKVGIIPPSYRVIIGDVIGEGCIQWTDLDTHEEVDEAIFCGKGGETEPACLCVTGACFSELTRESQLIPLMGCRGTCRNGQLGPGVRRPGLVDCGCSRIRVFGRMTPHQKVAVITSYSRAPLNLITGMCGDGGNDSGALRAAAAGLALSGRVEASVAAPFSTDSPSIGSLVLLLREARASMCTSFASYRFLVVRGVIGSIGKMILMLYAGAYLTPFGFIYQDLIMNPLLLWALSMPKPARTLARVPPEGSLLGPMMVMAASLTMIIGVIFLMVAFYILFSNEGESWFGRFDGSASEVHEWQKRSDNFEAALTWLWLSWITFDTAVCYSYGDVHRRPVYRNLPLIFVVLLTGIPLIVLLVGPSSEFSCAFKVNCSLPDFQAVQYSWVNWLLFSYERVGGDVWYGTVSGNVMPAWLRWTYFGLFCGMTLIHHLSYKIITLGSFVKRTLPRLGWGAQEGKAGLEEAELTWLE</sequence>
<dbReference type="Gene3D" id="3.40.50.1000">
    <property type="entry name" value="HAD superfamily/HAD-like"/>
    <property type="match status" value="1"/>
</dbReference>
<dbReference type="Pfam" id="PF13246">
    <property type="entry name" value="Cation_ATPase"/>
    <property type="match status" value="1"/>
</dbReference>
<dbReference type="GO" id="GO:0005524">
    <property type="term" value="F:ATP binding"/>
    <property type="evidence" value="ECO:0007669"/>
    <property type="project" value="UniProtKB-KW"/>
</dbReference>
<keyword evidence="7" id="KW-1278">Translocase</keyword>
<keyword evidence="9 10" id="KW-0472">Membrane</keyword>
<keyword evidence="4" id="KW-0547">Nucleotide-binding</keyword>
<protein>
    <recommendedName>
        <fullName evidence="11">P-type ATPase A domain-containing protein</fullName>
    </recommendedName>
</protein>
<dbReference type="SFLD" id="SFLDF00027">
    <property type="entry name" value="p-type_atpase"/>
    <property type="match status" value="1"/>
</dbReference>
<dbReference type="InterPro" id="IPR023298">
    <property type="entry name" value="ATPase_P-typ_TM_dom_sf"/>
</dbReference>
<evidence type="ECO:0000256" key="9">
    <source>
        <dbReference type="ARBA" id="ARBA00023136"/>
    </source>
</evidence>
<evidence type="ECO:0000256" key="1">
    <source>
        <dbReference type="ARBA" id="ARBA00004141"/>
    </source>
</evidence>
<accession>A0A7J6M085</accession>
<feature type="transmembrane region" description="Helical" evidence="10">
    <location>
        <begin position="1171"/>
        <end position="1190"/>
    </location>
</feature>
<dbReference type="SUPFAM" id="SSF81665">
    <property type="entry name" value="Calcium ATPase, transmembrane domain M"/>
    <property type="match status" value="1"/>
</dbReference>
<evidence type="ECO:0000256" key="7">
    <source>
        <dbReference type="ARBA" id="ARBA00022967"/>
    </source>
</evidence>
<name>A0A7J6M085_PERCH</name>
<feature type="transmembrane region" description="Helical" evidence="10">
    <location>
        <begin position="74"/>
        <end position="98"/>
    </location>
</feature>
<feature type="transmembrane region" description="Helical" evidence="10">
    <location>
        <begin position="110"/>
        <end position="130"/>
    </location>
</feature>
<dbReference type="Pfam" id="PF00122">
    <property type="entry name" value="E1-E2_ATPase"/>
    <property type="match status" value="1"/>
</dbReference>
<dbReference type="PANTHER" id="PTHR45630:SF11">
    <property type="entry name" value="CATION-TRANSPORTING P-TYPE ATPASE N-TERMINAL DOMAIN-CONTAINING PROTEIN"/>
    <property type="match status" value="1"/>
</dbReference>
<feature type="transmembrane region" description="Helical" evidence="10">
    <location>
        <begin position="1021"/>
        <end position="1042"/>
    </location>
</feature>